<feature type="compositionally biased region" description="Basic and acidic residues" evidence="2">
    <location>
        <begin position="338"/>
        <end position="352"/>
    </location>
</feature>
<dbReference type="Pfam" id="PF00350">
    <property type="entry name" value="Dynamin_N"/>
    <property type="match status" value="1"/>
</dbReference>
<feature type="compositionally biased region" description="Basic residues" evidence="2">
    <location>
        <begin position="545"/>
        <end position="565"/>
    </location>
</feature>
<feature type="region of interest" description="Disordered" evidence="2">
    <location>
        <begin position="54"/>
        <end position="90"/>
    </location>
</feature>
<gene>
    <name evidence="5" type="ORF">EVJ58_g7730</name>
</gene>
<evidence type="ECO:0000256" key="1">
    <source>
        <dbReference type="SAM" id="Coils"/>
    </source>
</evidence>
<feature type="region of interest" description="Disordered" evidence="2">
    <location>
        <begin position="313"/>
        <end position="352"/>
    </location>
</feature>
<dbReference type="PANTHER" id="PTHR36681:SF3">
    <property type="entry name" value="NUCLEAR GTPASE, GERMINAL CENTER-ASSOCIATED, TANDEM DUPLICATE 3"/>
    <property type="match status" value="1"/>
</dbReference>
<dbReference type="Proteomes" id="UP000298390">
    <property type="component" value="Unassembled WGS sequence"/>
</dbReference>
<protein>
    <recommendedName>
        <fullName evidence="7">Nuclear GTPase SLIP-GC</fullName>
    </recommendedName>
</protein>
<evidence type="ECO:0000256" key="2">
    <source>
        <dbReference type="SAM" id="MobiDB-lite"/>
    </source>
</evidence>
<keyword evidence="1" id="KW-0175">Coiled coil</keyword>
<dbReference type="STRING" id="34475.A0A4Y9Y1G6"/>
<dbReference type="InterPro" id="IPR027417">
    <property type="entry name" value="P-loop_NTPase"/>
</dbReference>
<feature type="domain" description="Dynamin N-terminal" evidence="3">
    <location>
        <begin position="164"/>
        <end position="423"/>
    </location>
</feature>
<reference evidence="5 6" key="1">
    <citation type="submission" date="2019-01" db="EMBL/GenBank/DDBJ databases">
        <title>Genome sequencing of the rare red list fungi Fomitopsis rosea.</title>
        <authorList>
            <person name="Buettner E."/>
            <person name="Kellner H."/>
        </authorList>
    </citation>
    <scope>NUCLEOTIDE SEQUENCE [LARGE SCALE GENOMIC DNA]</scope>
    <source>
        <strain evidence="5 6">DSM 105464</strain>
    </source>
</reference>
<dbReference type="Pfam" id="PF24564">
    <property type="entry name" value="DUF7605"/>
    <property type="match status" value="1"/>
</dbReference>
<dbReference type="EMBL" id="SEKV01000516">
    <property type="protein sequence ID" value="TFY56296.1"/>
    <property type="molecule type" value="Genomic_DNA"/>
</dbReference>
<dbReference type="Gene3D" id="3.40.50.300">
    <property type="entry name" value="P-loop containing nucleotide triphosphate hydrolases"/>
    <property type="match status" value="2"/>
</dbReference>
<proteinExistence type="predicted"/>
<accession>A0A4Y9Y1G6</accession>
<sequence>MSAKENEASRANAMPFIKPEPEEYKILAPGVSENSADVKSPGYIVKPEPAEAGHAAFGSYKPDPDAGSDGLGAQDYGANGPRLPPRAAPLSRTSSKITQPLYKVFKSVEEINYLPEEALNEGLGMVKTIKANIKTLEVGSKLRKEVWLREIESLQSQGAPTTMIAVCGATGAGKSSILNAILDDNIVPTSGMRACTAVVTEIAYHAKKTIDADISFLSEREWRDELAVLLKDMIDEDGNVKRTTDLRGEAGVAWSKVHAVYPKITQDMLAHMSVDQIIAREPKIRAILGTTKHVCANDSKTFAKEVAKYIDSKEKKHGKKNKKDKEKEKEASGSLMDLLKKDSGKKKDKDDDGSAYWPLIRQVQVKCDSPALSTGAILVDLPGVADANAARNNIAKDYMKKCDCIWILAPITRAVDDKTARDLMGDAFRMQLMMDGVYDDHAITFIASKCDDVSCSEVIQALSLEDEPELEAIEEQIGRCRIETNEWRRKKADAEDSVKDMEAKLKEIRAYLAEYKEHKTALKDGEPFVPRITAKSSGKKESTSRGKKRKNQRGGKKGSSKKRKSSFASSDEDQDDFIDDESDFSEQESDSNSEKESDKSDDDDEGSDGSGSESSDKEDEDEENQDGAEAEEVTVESLERKIKEANDAIKAGRTELSELRKQKKEANDMLATLKKKQTKVQRDKNAFCSLRRSEFSREVLKDDFRQGLKDLDDAAAEERDPDSFDPTRNIRDYSAINLPVFTCSARDYVRIKGQVKGDGDPSCFCKVEDTGIPDLQKWCHRLTVASRERAARNFLNHLKTFANGVKSYVEGIGDVTAADRESMREKWESMQDEDDDPMDGMHYGGGWASSDPMDDMDGLDPYALAGLPRANLYRMQEPAAPKIDKRGDPVGIVPRLVKEFKQVIEECVQGLQDRFRDGLEEKCKVGAENASSAAVETSDVFAASMHWATYRATLRRHGSWRQDLNVELTNPFTRQIASSWQKVFEADLFASFEKSTLTVIDNLLHDVEQSAASGLKERARGQGELCLQEAKIALQKTLDVVRDTVTSQQKETSRCLAPHIQEQLFDGYDAAMEERGTGSVARQKAVFHNYVGDIKDEMFNGAVDVLFGRLDAAAEAVGKALEEAFEALAQKIEVSIAVLWEGVRDDPAQVKAREAVIASMTEMIEQVGLWQQADTVRQPPAGAMDEAE</sequence>
<dbReference type="AlphaFoldDB" id="A0A4Y9Y1G6"/>
<dbReference type="InterPro" id="IPR056024">
    <property type="entry name" value="DUF7605"/>
</dbReference>
<feature type="region of interest" description="Disordered" evidence="2">
    <location>
        <begin position="526"/>
        <end position="639"/>
    </location>
</feature>
<feature type="compositionally biased region" description="Acidic residues" evidence="2">
    <location>
        <begin position="616"/>
        <end position="634"/>
    </location>
</feature>
<dbReference type="PANTHER" id="PTHR36681">
    <property type="entry name" value="NUCLEAR GTPASE, GERMINAL CENTER-ASSOCIATED, TANDEM DUPLICATE 3"/>
    <property type="match status" value="1"/>
</dbReference>
<evidence type="ECO:0000259" key="4">
    <source>
        <dbReference type="Pfam" id="PF24564"/>
    </source>
</evidence>
<dbReference type="InterPro" id="IPR045063">
    <property type="entry name" value="Dynamin_N"/>
</dbReference>
<feature type="compositionally biased region" description="Acidic residues" evidence="2">
    <location>
        <begin position="570"/>
        <end position="591"/>
    </location>
</feature>
<feature type="coiled-coil region" evidence="1">
    <location>
        <begin position="484"/>
        <end position="518"/>
    </location>
</feature>
<evidence type="ECO:0000259" key="3">
    <source>
        <dbReference type="Pfam" id="PF00350"/>
    </source>
</evidence>
<evidence type="ECO:0000313" key="5">
    <source>
        <dbReference type="EMBL" id="TFY56296.1"/>
    </source>
</evidence>
<comment type="caution">
    <text evidence="5">The sequence shown here is derived from an EMBL/GenBank/DDBJ whole genome shotgun (WGS) entry which is preliminary data.</text>
</comment>
<organism evidence="5 6">
    <name type="scientific">Rhodofomes roseus</name>
    <dbReference type="NCBI Taxonomy" id="34475"/>
    <lineage>
        <taxon>Eukaryota</taxon>
        <taxon>Fungi</taxon>
        <taxon>Dikarya</taxon>
        <taxon>Basidiomycota</taxon>
        <taxon>Agaricomycotina</taxon>
        <taxon>Agaricomycetes</taxon>
        <taxon>Polyporales</taxon>
        <taxon>Rhodofomes</taxon>
    </lineage>
</organism>
<evidence type="ECO:0008006" key="7">
    <source>
        <dbReference type="Google" id="ProtNLM"/>
    </source>
</evidence>
<name>A0A4Y9Y1G6_9APHY</name>
<evidence type="ECO:0000313" key="6">
    <source>
        <dbReference type="Proteomes" id="UP000298390"/>
    </source>
</evidence>
<feature type="domain" description="DUF7605" evidence="4">
    <location>
        <begin position="929"/>
        <end position="1093"/>
    </location>
</feature>
<dbReference type="SUPFAM" id="SSF52540">
    <property type="entry name" value="P-loop containing nucleoside triphosphate hydrolases"/>
    <property type="match status" value="1"/>
</dbReference>